<dbReference type="GO" id="GO:0071203">
    <property type="term" value="C:WASH complex"/>
    <property type="evidence" value="ECO:0007669"/>
    <property type="project" value="InterPro"/>
</dbReference>
<dbReference type="InterPro" id="IPR027307">
    <property type="entry name" value="WASH7"/>
</dbReference>
<evidence type="ECO:0000259" key="1">
    <source>
        <dbReference type="Pfam" id="PF14744"/>
    </source>
</evidence>
<sequence length="759" mass="87758">MLDKKSLQAIKAQRDTYLLHKSQALTKDVQSYYVFVTSWMMKMEAILSRGHRSEKLAEDLNGRCNIFLQGILYAYSISTIIKTTMNMYMSMQRPMTKTSVKALCRLVELLKAVEHTFHRRSMVVADSVSHITQQLQSQALNAIGTAKRRVISDKKYSEQRLDVLSSLVLAENALNGPSTRERRLAISLALSVGTQMKTFKDEELLPLQLVLKKLDLMSELKERVRLQCDCSFLYWHRAVFPIYLDDVYDNAVDSARLHYMFTALRDCVPCMLHAKHVESCDQLLECYHEEIMDVFHEHLLDKLCKDIEKDLRLSVHTHLKLDDRNPFKVGLKDLAHFFSLKPVRFFNRFVDIKAYVTHYLDQTFYNLTTVALHDWATYSEMRNLASQRYGLSMTEAHLPSQTLEQGLNGPRGGTSQSWALSLLPQVNFTYQFLRKKFYIFSQFMYDEHIKSRLIKDIRFYRETKDESDQKYPFDRAEKFNRGIRKLGITPDGQSYLDQFRQLISQIGNAMGYVRMIRSGGLHCCSSAIRFVPDLEDIVNFEEMVKEEGLSEETQKAASVLDAVLGDLTSNSAEGTEYFKKLVGVFAPEFRSAKNMHLRNFYMIVPPLAVNFVEHSIGCKEKLNKKNKSGAAFTDDGFAMGVAYILKLLDQYLEFDSLHWFQAVRDKYIKEMNAVVKEQSVQATSQDEKLLQTMNLTQKRLEIYLQEFELLHFSLSSARIFFRADKTAAEEIQEKRDRGEGVNKAFSSGKGDCWAKTFWV</sequence>
<dbReference type="Ensembl" id="ENSGMOT00000046395.1">
    <property type="protein sequence ID" value="ENSGMOP00000050578.1"/>
    <property type="gene ID" value="ENSGMOG00000016333.2"/>
</dbReference>
<evidence type="ECO:0000313" key="5">
    <source>
        <dbReference type="Proteomes" id="UP000694546"/>
    </source>
</evidence>
<dbReference type="Pfam" id="PF14746">
    <property type="entry name" value="WASH-7_C"/>
    <property type="match status" value="1"/>
</dbReference>
<organism evidence="4 5">
    <name type="scientific">Gadus morhua</name>
    <name type="common">Atlantic cod</name>
    <dbReference type="NCBI Taxonomy" id="8049"/>
    <lineage>
        <taxon>Eukaryota</taxon>
        <taxon>Metazoa</taxon>
        <taxon>Chordata</taxon>
        <taxon>Craniata</taxon>
        <taxon>Vertebrata</taxon>
        <taxon>Euteleostomi</taxon>
        <taxon>Actinopterygii</taxon>
        <taxon>Neopterygii</taxon>
        <taxon>Teleostei</taxon>
        <taxon>Neoteleostei</taxon>
        <taxon>Acanthomorphata</taxon>
        <taxon>Zeiogadaria</taxon>
        <taxon>Gadariae</taxon>
        <taxon>Gadiformes</taxon>
        <taxon>Gadoidei</taxon>
        <taxon>Gadidae</taxon>
        <taxon>Gadus</taxon>
    </lineage>
</organism>
<dbReference type="GO" id="GO:0007032">
    <property type="term" value="P:endosome organization"/>
    <property type="evidence" value="ECO:0007669"/>
    <property type="project" value="TreeGrafter"/>
</dbReference>
<dbReference type="GeneTree" id="ENSGT00390000002524"/>
<dbReference type="GO" id="GO:0016197">
    <property type="term" value="P:endosomal transport"/>
    <property type="evidence" value="ECO:0007669"/>
    <property type="project" value="TreeGrafter"/>
</dbReference>
<protein>
    <submittedName>
        <fullName evidence="4">WASH complex subunit 4</fullName>
    </submittedName>
</protein>
<keyword evidence="5" id="KW-1185">Reference proteome</keyword>
<dbReference type="InterPro" id="IPR028283">
    <property type="entry name" value="WASH-7_C"/>
</dbReference>
<feature type="domain" description="WASH complex subunit 7 central" evidence="1">
    <location>
        <begin position="425"/>
        <end position="535"/>
    </location>
</feature>
<feature type="domain" description="WASH complex subunit 7 C-terminal" evidence="3">
    <location>
        <begin position="553"/>
        <end position="722"/>
    </location>
</feature>
<dbReference type="InterPro" id="IPR028191">
    <property type="entry name" value="WASH-4_N"/>
</dbReference>
<evidence type="ECO:0000259" key="3">
    <source>
        <dbReference type="Pfam" id="PF14746"/>
    </source>
</evidence>
<dbReference type="Proteomes" id="UP000694546">
    <property type="component" value="Chromosome 9"/>
</dbReference>
<dbReference type="Pfam" id="PF14744">
    <property type="entry name" value="WASH-7_mid"/>
    <property type="match status" value="2"/>
</dbReference>
<dbReference type="PANTHER" id="PTHR31409">
    <property type="entry name" value="WASH COMPLEX SUBUNIT 4"/>
    <property type="match status" value="1"/>
</dbReference>
<dbReference type="InterPro" id="IPR028282">
    <property type="entry name" value="WASH-7_central"/>
</dbReference>
<dbReference type="GO" id="GO:0005768">
    <property type="term" value="C:endosome"/>
    <property type="evidence" value="ECO:0007669"/>
    <property type="project" value="TreeGrafter"/>
</dbReference>
<evidence type="ECO:0000313" key="4">
    <source>
        <dbReference type="Ensembl" id="ENSGMOP00000050578.1"/>
    </source>
</evidence>
<gene>
    <name evidence="4" type="primary">washc4</name>
</gene>
<name>A0A8C5BSW9_GADMO</name>
<reference evidence="4" key="1">
    <citation type="submission" date="2025-08" db="UniProtKB">
        <authorList>
            <consortium name="Ensembl"/>
        </authorList>
    </citation>
    <scope>IDENTIFICATION</scope>
</reference>
<feature type="domain" description="WASH complex subunit 4 N-terminal" evidence="2">
    <location>
        <begin position="2"/>
        <end position="231"/>
    </location>
</feature>
<dbReference type="Pfam" id="PF14745">
    <property type="entry name" value="WASH-4_N"/>
    <property type="match status" value="1"/>
</dbReference>
<feature type="domain" description="WASH complex subunit 7 central" evidence="1">
    <location>
        <begin position="232"/>
        <end position="408"/>
    </location>
</feature>
<accession>A0A8C5BSW9</accession>
<dbReference type="AlphaFoldDB" id="A0A8C5BSW9"/>
<reference evidence="4" key="2">
    <citation type="submission" date="2025-09" db="UniProtKB">
        <authorList>
            <consortium name="Ensembl"/>
        </authorList>
    </citation>
    <scope>IDENTIFICATION</scope>
</reference>
<evidence type="ECO:0000259" key="2">
    <source>
        <dbReference type="Pfam" id="PF14745"/>
    </source>
</evidence>
<dbReference type="PANTHER" id="PTHR31409:SF0">
    <property type="entry name" value="WASH COMPLEX SUBUNIT 4"/>
    <property type="match status" value="1"/>
</dbReference>
<proteinExistence type="predicted"/>